<dbReference type="InterPro" id="IPR036322">
    <property type="entry name" value="WD40_repeat_dom_sf"/>
</dbReference>
<dbReference type="SUPFAM" id="SSF50978">
    <property type="entry name" value="WD40 repeat-like"/>
    <property type="match status" value="1"/>
</dbReference>
<feature type="domain" description="Putative E3 ubiquitin-protein ligase LIN ARM-like" evidence="5">
    <location>
        <begin position="573"/>
        <end position="925"/>
    </location>
</feature>
<comment type="caution">
    <text evidence="7">The sequence shown here is derived from an EMBL/GenBank/DDBJ whole genome shotgun (WGS) entry which is preliminary data.</text>
</comment>
<dbReference type="InterPro" id="IPR001680">
    <property type="entry name" value="WD40_rpt"/>
</dbReference>
<evidence type="ECO:0000256" key="2">
    <source>
        <dbReference type="ARBA" id="ARBA00022737"/>
    </source>
</evidence>
<dbReference type="InterPro" id="IPR011989">
    <property type="entry name" value="ARM-like"/>
</dbReference>
<dbReference type="SMART" id="SM00320">
    <property type="entry name" value="WD40"/>
    <property type="match status" value="2"/>
</dbReference>
<name>A0A6D2HLM9_9BRAS</name>
<dbReference type="PROSITE" id="PS00678">
    <property type="entry name" value="WD_REPEATS_1"/>
    <property type="match status" value="1"/>
</dbReference>
<dbReference type="Pfam" id="PF00400">
    <property type="entry name" value="WD40"/>
    <property type="match status" value="2"/>
</dbReference>
<dbReference type="InterPro" id="IPR019775">
    <property type="entry name" value="WD40_repeat_CS"/>
</dbReference>
<dbReference type="InterPro" id="IPR016024">
    <property type="entry name" value="ARM-type_fold"/>
</dbReference>
<evidence type="ECO:0000259" key="5">
    <source>
        <dbReference type="Pfam" id="PF23628"/>
    </source>
</evidence>
<dbReference type="Gene3D" id="1.25.10.10">
    <property type="entry name" value="Leucine-rich Repeat Variant"/>
    <property type="match status" value="1"/>
</dbReference>
<dbReference type="PROSITE" id="PS50082">
    <property type="entry name" value="WD_REPEATS_2"/>
    <property type="match status" value="2"/>
</dbReference>
<feature type="repeat" description="WD" evidence="3">
    <location>
        <begin position="991"/>
        <end position="1024"/>
    </location>
</feature>
<evidence type="ECO:0000256" key="3">
    <source>
        <dbReference type="PROSITE-ProRule" id="PRU00221"/>
    </source>
</evidence>
<dbReference type="Pfam" id="PF23654">
    <property type="entry name" value="ARM_LIN_2nd"/>
    <property type="match status" value="1"/>
</dbReference>
<dbReference type="PANTHER" id="PTHR35549">
    <property type="entry name" value="OS04G0584500 PROTEIN"/>
    <property type="match status" value="1"/>
</dbReference>
<gene>
    <name evidence="7" type="ORF">MERR_LOCUS4347</name>
</gene>
<reference evidence="7" key="1">
    <citation type="submission" date="2020-01" db="EMBL/GenBank/DDBJ databases">
        <authorList>
            <person name="Mishra B."/>
        </authorList>
    </citation>
    <scope>NUCLEOTIDE SEQUENCE [LARGE SCALE GENOMIC DNA]</scope>
</reference>
<dbReference type="PROSITE" id="PS50294">
    <property type="entry name" value="WD_REPEATS_REGION"/>
    <property type="match status" value="1"/>
</dbReference>
<keyword evidence="8" id="KW-1185">Reference proteome</keyword>
<dbReference type="AlphaFoldDB" id="A0A6D2HLM9"/>
<dbReference type="OrthoDB" id="6262491at2759"/>
<dbReference type="Proteomes" id="UP000467841">
    <property type="component" value="Unassembled WGS sequence"/>
</dbReference>
<dbReference type="InterPro" id="IPR055566">
    <property type="entry name" value="ARM_LIN"/>
</dbReference>
<dbReference type="Gene3D" id="2.130.10.10">
    <property type="entry name" value="YVTN repeat-like/Quinoprotein amine dehydrogenase"/>
    <property type="match status" value="1"/>
</dbReference>
<evidence type="ECO:0000259" key="6">
    <source>
        <dbReference type="Pfam" id="PF23654"/>
    </source>
</evidence>
<evidence type="ECO:0000313" key="8">
    <source>
        <dbReference type="Proteomes" id="UP000467841"/>
    </source>
</evidence>
<feature type="domain" description="Putative E3 ubiquitin-protein ligase LIN N-terminal" evidence="4">
    <location>
        <begin position="23"/>
        <end position="178"/>
    </location>
</feature>
<dbReference type="PANTHER" id="PTHR35549:SF2">
    <property type="entry name" value="TRANSDUCIN_WD40 REPEAT-LIKE SUPERFAMILY PROTEIN"/>
    <property type="match status" value="1"/>
</dbReference>
<dbReference type="InterPro" id="IPR056512">
    <property type="entry name" value="LIN_N"/>
</dbReference>
<evidence type="ECO:0000259" key="4">
    <source>
        <dbReference type="Pfam" id="PF23568"/>
    </source>
</evidence>
<keyword evidence="2" id="KW-0677">Repeat</keyword>
<dbReference type="SUPFAM" id="SSF48371">
    <property type="entry name" value="ARM repeat"/>
    <property type="match status" value="1"/>
</dbReference>
<dbReference type="Pfam" id="PF23568">
    <property type="entry name" value="ARM_LIN"/>
    <property type="match status" value="1"/>
</dbReference>
<accession>A0A6D2HLM9</accession>
<sequence>MAYLSPPPSNSISYNDNSDLDSIRAIVVSINDYILGVILDPEAWISLKQQCITMLSIEEEETLFEFSSEHSALSNLYWGIESIEASIQQESSEEKKMSRLRNSERMLQMPALLDEQGTTITGVPNTVLVAFSYFYLSVVSHLQGDSFQTTLHFLQSVLVSPEIARNDIAPELCESIFFTRGVSRSDEEIRDVARKYKYRATYYQVMSYGEIHQPPPSDSTEKLLRRRLKKNELSETCEFKNLHGVDLQEDELHDIFNKIKASRKIEKSANNFQDSPCLDWNLQEDYNQDLGKSTRVRCFNEFLNESQQDTSSSRYDTGTDTLANIFCVSQQQAHKEANSLANRSNSFMGEFNRSIFDLQAQQSMEDASSLRQLDLEDISVYGHKGSITFEAMRRNLQTRKRGNGARKMDLWKNLQSLIKEVLGNADEEYVSEVTMIYQLLNKKEGFKYSMLKDVILDQLFIAISSSEEKTVVKASMTALTKIISVNRTALEEVKRKGLNLSHLANALKQNVQEAAVLIYLIKPSPTEIKSLELLPALVDVVASTSSSSSCYSLKPSPPLLTPPAASLMIIEVLITAFDHATNKTHLAAISSPSVLGGLLDVAKRGNSGEFISLASILVKCMHFDGMNRKYIYQHTRVAPFAHLLLSQNREEMFIALQFLHEVLKIPRSSAIKILQQIKKEGSFDIKDTLFQCIKQLQGEYRLFAADILLQLSALDPLPESKKFRNEATRALLDAVIYSEDSKMQLLATFILSNIGGTYSWTGEPYTAAWLMKKGGLTSMSHMNMIRNISWSDECLQDPGIDGWCCKIARRVIETGKATFCCLQEGLKSNNKNVSKACLVAIAWISIEISKGPNSLKYSACEVLLDEISQFLHPGLELDERLLACICIYNFSSGKGIHKLINFSEGVRESLRRLSHVTWMADELHKATYYLFSKSDQRISCVHTQTIEMHQSGSGAVTALIYHKGLLFSGYSDGSIKVWDLEDKLATLLWDIKEHKSAVTCFSLSETGESVISGSADKTIRIWQIVKGKLECAEVIKTKDSIKKLEAFSNMIFVITKGHKMKLLDSSRVPQSIFKGKGVKSMVAAQGKIYIGCIDSSIQELIVTNKREKEIRAPTRSWRIQNKPINSVVVYKDMLYSSTTHVEMSNIKDLRRNYEPQMSITAEKGSNVIAMGVVEDFIYLNRSSSANTLQVWLRRTQQKVGRLSAGSKITSLLTANDIIFCGTEAGVIKGWIPL</sequence>
<feature type="repeat" description="WD" evidence="3">
    <location>
        <begin position="949"/>
        <end position="981"/>
    </location>
</feature>
<organism evidence="7 8">
    <name type="scientific">Microthlaspi erraticum</name>
    <dbReference type="NCBI Taxonomy" id="1685480"/>
    <lineage>
        <taxon>Eukaryota</taxon>
        <taxon>Viridiplantae</taxon>
        <taxon>Streptophyta</taxon>
        <taxon>Embryophyta</taxon>
        <taxon>Tracheophyta</taxon>
        <taxon>Spermatophyta</taxon>
        <taxon>Magnoliopsida</taxon>
        <taxon>eudicotyledons</taxon>
        <taxon>Gunneridae</taxon>
        <taxon>Pentapetalae</taxon>
        <taxon>rosids</taxon>
        <taxon>malvids</taxon>
        <taxon>Brassicales</taxon>
        <taxon>Brassicaceae</taxon>
        <taxon>Coluteocarpeae</taxon>
        <taxon>Microthlaspi</taxon>
    </lineage>
</organism>
<dbReference type="Pfam" id="PF23628">
    <property type="entry name" value="ARM_LIN_C"/>
    <property type="match status" value="1"/>
</dbReference>
<evidence type="ECO:0000256" key="1">
    <source>
        <dbReference type="ARBA" id="ARBA00022574"/>
    </source>
</evidence>
<protein>
    <submittedName>
        <fullName evidence="7">Uncharacterized protein</fullName>
    </submittedName>
</protein>
<proteinExistence type="predicted"/>
<dbReference type="InterPro" id="IPR015943">
    <property type="entry name" value="WD40/YVTN_repeat-like_dom_sf"/>
</dbReference>
<keyword evidence="1 3" id="KW-0853">WD repeat</keyword>
<evidence type="ECO:0000313" key="7">
    <source>
        <dbReference type="EMBL" id="CAA7017112.1"/>
    </source>
</evidence>
<dbReference type="InterPro" id="IPR056514">
    <property type="entry name" value="ARM_LIN_2nd"/>
</dbReference>
<feature type="domain" description="Putative E3 ubiquitin-protein ligase LIN ARM repeats" evidence="6">
    <location>
        <begin position="420"/>
        <end position="571"/>
    </location>
</feature>
<dbReference type="EMBL" id="CACVBM020000288">
    <property type="protein sequence ID" value="CAA7017112.1"/>
    <property type="molecule type" value="Genomic_DNA"/>
</dbReference>